<proteinExistence type="predicted"/>
<reference evidence="1 2" key="1">
    <citation type="journal article" date="2018" name="Microbes Environ.">
        <title>Comparative Genomic Insights into Endofungal Lifestyles of Two Bacterial Endosymbionts, Mycoavidus cysteinexigens and Burkholderia rhizoxinica.</title>
        <authorList>
            <person name="Sharmin D."/>
            <person name="Guo Y."/>
            <person name="Nishizawa T."/>
            <person name="Ohshima S."/>
            <person name="Sato Y."/>
            <person name="Takashima Y."/>
            <person name="Narisawa K."/>
            <person name="Ohta H."/>
        </authorList>
    </citation>
    <scope>NUCLEOTIDE SEQUENCE [LARGE SCALE GENOMIC DNA]</scope>
    <source>
        <strain evidence="1 2">B1-EB</strain>
    </source>
</reference>
<dbReference type="NCBIfam" id="TIGR03033">
    <property type="entry name" value="phage_rel_nuc"/>
    <property type="match status" value="1"/>
</dbReference>
<sequence length="302" mass="33845">MNACMRQEFLAARRTGIGGSDIGAILGVSPFKTAVDVYLSKTQPTPMDEPAEYTYWGHAVEPIIAQRFSEEHGIEVIRPDTIMRHPEHEWMVANLDGIIPGERPGVLEIKNVNTFSAKAWGLEGSDEVPLTYVAQVAWYMAVKDYDYAVIAALFGGNEYREFRVERDSELEAILIDAGRTFWFKHVLPRIAPEAKTLSDVASLFKSDDGGAVEADDALFDLCTQLKSAKAQSKSMVSKIELLETKIKACMGKSAMLRYQGQLLATWKTQASQRVDIKAFEQAHPELCQQFRKTSESRTFRLK</sequence>
<dbReference type="InterPro" id="IPR017482">
    <property type="entry name" value="Lambda-type_endonuclease"/>
</dbReference>
<name>A0A2Z6EVF0_9BURK</name>
<dbReference type="InterPro" id="IPR019080">
    <property type="entry name" value="YqaJ_viral_recombinase"/>
</dbReference>
<keyword evidence="2" id="KW-1185">Reference proteome</keyword>
<dbReference type="InterPro" id="IPR051703">
    <property type="entry name" value="NF-kappa-B_Signaling_Reg"/>
</dbReference>
<organism evidence="1 2">
    <name type="scientific">Mycoavidus cysteinexigens</name>
    <dbReference type="NCBI Taxonomy" id="1553431"/>
    <lineage>
        <taxon>Bacteria</taxon>
        <taxon>Pseudomonadati</taxon>
        <taxon>Pseudomonadota</taxon>
        <taxon>Betaproteobacteria</taxon>
        <taxon>Burkholderiales</taxon>
        <taxon>Burkholderiaceae</taxon>
        <taxon>Mycoavidus</taxon>
    </lineage>
</organism>
<dbReference type="EMBL" id="AP018150">
    <property type="protein sequence ID" value="BBE09439.1"/>
    <property type="molecule type" value="Genomic_DNA"/>
</dbReference>
<dbReference type="InterPro" id="IPR011335">
    <property type="entry name" value="Restrct_endonuc-II-like"/>
</dbReference>
<dbReference type="PANTHER" id="PTHR46609">
    <property type="entry name" value="EXONUCLEASE, PHAGE-TYPE/RECB, C-TERMINAL DOMAIN-CONTAINING PROTEIN"/>
    <property type="match status" value="1"/>
</dbReference>
<dbReference type="Gene3D" id="3.90.320.10">
    <property type="match status" value="1"/>
</dbReference>
<accession>A0A2Z6EVF0</accession>
<dbReference type="KEGG" id="mcys:MCB1EB_1278"/>
<dbReference type="Proteomes" id="UP000282597">
    <property type="component" value="Chromosome"/>
</dbReference>
<evidence type="ECO:0000313" key="1">
    <source>
        <dbReference type="EMBL" id="BBE09439.1"/>
    </source>
</evidence>
<dbReference type="PANTHER" id="PTHR46609:SF6">
    <property type="entry name" value="EXONUCLEASE, PHAGE-TYPE_RECB, C-TERMINAL DOMAIN-CONTAINING PROTEIN-RELATED"/>
    <property type="match status" value="1"/>
</dbReference>
<gene>
    <name evidence="1" type="ORF">MCB1EB_1278</name>
</gene>
<dbReference type="InterPro" id="IPR011604">
    <property type="entry name" value="PDDEXK-like_dom_sf"/>
</dbReference>
<evidence type="ECO:0000313" key="2">
    <source>
        <dbReference type="Proteomes" id="UP000282597"/>
    </source>
</evidence>
<dbReference type="AlphaFoldDB" id="A0A2Z6EVF0"/>
<dbReference type="SUPFAM" id="SSF52980">
    <property type="entry name" value="Restriction endonuclease-like"/>
    <property type="match status" value="1"/>
</dbReference>
<dbReference type="Pfam" id="PF09588">
    <property type="entry name" value="YqaJ"/>
    <property type="match status" value="1"/>
</dbReference>
<protein>
    <submittedName>
        <fullName evidence="1">Phage-related protein</fullName>
    </submittedName>
</protein>